<dbReference type="RefSeq" id="WP_085019652.1">
    <property type="nucleotide sequence ID" value="NZ_BMHD01000001.1"/>
</dbReference>
<accession>A0A1X9LK02</accession>
<comment type="catalytic activity">
    <reaction evidence="4">
        <text>holo-[ACP] + malonyl-CoA = malonyl-[ACP] + CoA</text>
        <dbReference type="Rhea" id="RHEA:41792"/>
        <dbReference type="Rhea" id="RHEA-COMP:9623"/>
        <dbReference type="Rhea" id="RHEA-COMP:9685"/>
        <dbReference type="ChEBI" id="CHEBI:57287"/>
        <dbReference type="ChEBI" id="CHEBI:57384"/>
        <dbReference type="ChEBI" id="CHEBI:64479"/>
        <dbReference type="ChEBI" id="CHEBI:78449"/>
        <dbReference type="EC" id="2.3.1.39"/>
    </reaction>
</comment>
<dbReference type="SUPFAM" id="SSF52151">
    <property type="entry name" value="FabD/lysophospholipase-like"/>
    <property type="match status" value="1"/>
</dbReference>
<dbReference type="InterPro" id="IPR014043">
    <property type="entry name" value="Acyl_transferase_dom"/>
</dbReference>
<keyword evidence="2 5" id="KW-0808">Transferase</keyword>
<evidence type="ECO:0000313" key="5">
    <source>
        <dbReference type="EMBL" id="ARJ05514.1"/>
    </source>
</evidence>
<organism evidence="5 6">
    <name type="scientific">Cnuibacter physcomitrellae</name>
    <dbReference type="NCBI Taxonomy" id="1619308"/>
    <lineage>
        <taxon>Bacteria</taxon>
        <taxon>Bacillati</taxon>
        <taxon>Actinomycetota</taxon>
        <taxon>Actinomycetes</taxon>
        <taxon>Micrococcales</taxon>
        <taxon>Microbacteriaceae</taxon>
        <taxon>Cnuibacter</taxon>
    </lineage>
</organism>
<dbReference type="KEGG" id="cphy:B5808_09965"/>
<dbReference type="Gene3D" id="3.40.366.10">
    <property type="entry name" value="Malonyl-Coenzyme A Acyl Carrier Protein, domain 2"/>
    <property type="match status" value="1"/>
</dbReference>
<keyword evidence="6" id="KW-1185">Reference proteome</keyword>
<dbReference type="InterPro" id="IPR016035">
    <property type="entry name" value="Acyl_Trfase/lysoPLipase"/>
</dbReference>
<dbReference type="GO" id="GO:0006633">
    <property type="term" value="P:fatty acid biosynthetic process"/>
    <property type="evidence" value="ECO:0007669"/>
    <property type="project" value="TreeGrafter"/>
</dbReference>
<reference evidence="5 6" key="1">
    <citation type="submission" date="2017-04" db="EMBL/GenBank/DDBJ databases">
        <authorList>
            <person name="Afonso C.L."/>
            <person name="Miller P.J."/>
            <person name="Scott M.A."/>
            <person name="Spackman E."/>
            <person name="Goraichik I."/>
            <person name="Dimitrov K.M."/>
            <person name="Suarez D.L."/>
            <person name="Swayne D.E."/>
        </authorList>
    </citation>
    <scope>NUCLEOTIDE SEQUENCE [LARGE SCALE GENOMIC DNA]</scope>
    <source>
        <strain evidence="6">XA(T)</strain>
    </source>
</reference>
<dbReference type="InterPro" id="IPR050858">
    <property type="entry name" value="Mal-CoA-ACP_Trans/PKS_FabD"/>
</dbReference>
<evidence type="ECO:0000313" key="6">
    <source>
        <dbReference type="Proteomes" id="UP000192775"/>
    </source>
</evidence>
<proteinExistence type="predicted"/>
<dbReference type="Gene3D" id="3.30.70.250">
    <property type="entry name" value="Malonyl-CoA ACP transacylase, ACP-binding"/>
    <property type="match status" value="1"/>
</dbReference>
<evidence type="ECO:0000256" key="4">
    <source>
        <dbReference type="ARBA" id="ARBA00048462"/>
    </source>
</evidence>
<dbReference type="STRING" id="1619308.B5808_09965"/>
<evidence type="ECO:0000256" key="1">
    <source>
        <dbReference type="ARBA" id="ARBA00013258"/>
    </source>
</evidence>
<evidence type="ECO:0000256" key="2">
    <source>
        <dbReference type="ARBA" id="ARBA00022679"/>
    </source>
</evidence>
<dbReference type="SMART" id="SM00827">
    <property type="entry name" value="PKS_AT"/>
    <property type="match status" value="1"/>
</dbReference>
<protein>
    <recommendedName>
        <fullName evidence="1">[acyl-carrier-protein] S-malonyltransferase</fullName>
        <ecNumber evidence="1">2.3.1.39</ecNumber>
    </recommendedName>
</protein>
<dbReference type="PANTHER" id="PTHR42681">
    <property type="entry name" value="MALONYL-COA-ACYL CARRIER PROTEIN TRANSACYLASE, MITOCHONDRIAL"/>
    <property type="match status" value="1"/>
</dbReference>
<dbReference type="InterPro" id="IPR016036">
    <property type="entry name" value="Malonyl_transacylase_ACP-bd"/>
</dbReference>
<dbReference type="GO" id="GO:0005829">
    <property type="term" value="C:cytosol"/>
    <property type="evidence" value="ECO:0007669"/>
    <property type="project" value="TreeGrafter"/>
</dbReference>
<dbReference type="Pfam" id="PF00698">
    <property type="entry name" value="Acyl_transf_1"/>
    <property type="match status" value="1"/>
</dbReference>
<gene>
    <name evidence="5" type="ORF">B5808_09965</name>
</gene>
<dbReference type="EMBL" id="CP020715">
    <property type="protein sequence ID" value="ARJ05514.1"/>
    <property type="molecule type" value="Genomic_DNA"/>
</dbReference>
<keyword evidence="3" id="KW-0012">Acyltransferase</keyword>
<dbReference type="AlphaFoldDB" id="A0A1X9LK02"/>
<dbReference type="SUPFAM" id="SSF55048">
    <property type="entry name" value="Probable ACP-binding domain of malonyl-CoA ACP transacylase"/>
    <property type="match status" value="1"/>
</dbReference>
<sequence length="306" mass="30777">MIVVVCPGQGSQTPGFLEPWLADPARADRLAELSEAAGSDLAAHGTVSDADTIRDTSVAQPLIVAAGILTLDALLADGRDARIGGVAGHSVGEITAAYAAGILQAGDAMRFVGARGRAMADAAAITPTGMSAVVGGDTEELLALFAEVGVSPANYNGGGQIVVAGTPEALAALAERAPRGVRVIPLQVAGAFHTQYMAPAVETLAGVAAELTPSDPDTTIWTNRDGSIVTSGSDFVDLLVGQVSSPVRWDLCMEAFAAAGVTGLIEVAPAGALTGLAKRGLKGVPTVAVKTPDDLTAAFELIDQDA</sequence>
<dbReference type="Proteomes" id="UP000192775">
    <property type="component" value="Chromosome"/>
</dbReference>
<name>A0A1X9LK02_9MICO</name>
<dbReference type="EC" id="2.3.1.39" evidence="1"/>
<evidence type="ECO:0000256" key="3">
    <source>
        <dbReference type="ARBA" id="ARBA00023315"/>
    </source>
</evidence>
<dbReference type="PANTHER" id="PTHR42681:SF1">
    <property type="entry name" value="MALONYL-COA-ACYL CARRIER PROTEIN TRANSACYLASE, MITOCHONDRIAL"/>
    <property type="match status" value="1"/>
</dbReference>
<dbReference type="GO" id="GO:0004314">
    <property type="term" value="F:[acyl-carrier-protein] S-malonyltransferase activity"/>
    <property type="evidence" value="ECO:0007669"/>
    <property type="project" value="UniProtKB-EC"/>
</dbReference>
<dbReference type="InterPro" id="IPR001227">
    <property type="entry name" value="Ac_transferase_dom_sf"/>
</dbReference>